<dbReference type="EMBL" id="AFOY02000008">
    <property type="protein sequence ID" value="EXF95040.1"/>
    <property type="molecule type" value="Genomic_DNA"/>
</dbReference>
<sequence>MIKETPNPPEHDDVSPYESLDSKKLHDAAHRALDHYLKPTLAKLRFSDLRSDRLFSVAPDVGLESLLANASEDLASVKVMAADLAFEIEGSRRSVALAICRMVDGALLLVDKALDDYNPSESDQFYVKE</sequence>
<feature type="region of interest" description="Disordered" evidence="1">
    <location>
        <begin position="1"/>
        <end position="20"/>
    </location>
</feature>
<evidence type="ECO:0000313" key="2">
    <source>
        <dbReference type="EMBL" id="EXF94855.1"/>
    </source>
</evidence>
<dbReference type="Pfam" id="PF19619">
    <property type="entry name" value="DUF6124"/>
    <property type="match status" value="1"/>
</dbReference>
<dbReference type="PATRIC" id="fig|1042209.11.peg.1702"/>
<organism evidence="3 4">
    <name type="scientific">Pseudomonas fluorescens HK44</name>
    <dbReference type="NCBI Taxonomy" id="1042209"/>
    <lineage>
        <taxon>Bacteria</taxon>
        <taxon>Pseudomonadati</taxon>
        <taxon>Pseudomonadota</taxon>
        <taxon>Gammaproteobacteria</taxon>
        <taxon>Pseudomonadales</taxon>
        <taxon>Pseudomonadaceae</taxon>
        <taxon>Pseudomonas</taxon>
    </lineage>
</organism>
<accession>A0A010SQ72</accession>
<reference evidence="3 4" key="1">
    <citation type="journal article" date="2011" name="J. Bacteriol.">
        <title>Draft genome sequence of the polycyclic aromatic hydrocarbon-degrading, genetically engineered bioluminescent bioreporter Pseudomonas fluorescens HK44.</title>
        <authorList>
            <person name="Chauhan A."/>
            <person name="Layton A.C."/>
            <person name="Williams D.E."/>
            <person name="Smartt A.E."/>
            <person name="Ripp S."/>
            <person name="Karpinets T.V."/>
            <person name="Brown S.D."/>
            <person name="Sayler G.S."/>
        </authorList>
    </citation>
    <scope>NUCLEOTIDE SEQUENCE [LARGE SCALE GENOMIC DNA]</scope>
    <source>
        <strain evidence="3 4">HK44</strain>
    </source>
</reference>
<evidence type="ECO:0000313" key="4">
    <source>
        <dbReference type="Proteomes" id="UP000022611"/>
    </source>
</evidence>
<evidence type="ECO:0000256" key="1">
    <source>
        <dbReference type="SAM" id="MobiDB-lite"/>
    </source>
</evidence>
<dbReference type="OrthoDB" id="6900767at2"/>
<name>A0A010SQ72_PSEFL</name>
<protein>
    <submittedName>
        <fullName evidence="3">Uncharacterized protein</fullName>
    </submittedName>
</protein>
<dbReference type="RefSeq" id="WP_019691374.1">
    <property type="nucleotide sequence ID" value="NZ_AFOY02000008.1"/>
</dbReference>
<gene>
    <name evidence="3" type="ORF">HK44_025690</name>
    <name evidence="2" type="ORF">HK44_028415</name>
</gene>
<reference evidence="3" key="2">
    <citation type="submission" date="2014-02" db="EMBL/GenBank/DDBJ databases">
        <authorList>
            <person name="Chauhan A."/>
            <person name="Layton A.L."/>
            <person name="Karpinets T.V."/>
            <person name="Brown S.D."/>
            <person name="Smartt A.E."/>
            <person name="Cusick K."/>
            <person name="Utturkar S."/>
            <person name="Kolli P."/>
            <person name="Ripp S."/>
            <person name="Williams D.E."/>
            <person name="Sayler G.S."/>
        </authorList>
    </citation>
    <scope>NUCLEOTIDE SEQUENCE</scope>
    <source>
        <strain evidence="3">HK44</strain>
    </source>
</reference>
<proteinExistence type="predicted"/>
<dbReference type="AlphaFoldDB" id="A0A010SQ72"/>
<comment type="caution">
    <text evidence="3">The sequence shown here is derived from an EMBL/GenBank/DDBJ whole genome shotgun (WGS) entry which is preliminary data.</text>
</comment>
<dbReference type="HOGENOM" id="CLU_135627_2_1_6"/>
<dbReference type="EMBL" id="AFOY02000009">
    <property type="protein sequence ID" value="EXF94855.1"/>
    <property type="molecule type" value="Genomic_DNA"/>
</dbReference>
<dbReference type="Proteomes" id="UP000022611">
    <property type="component" value="Unassembled WGS sequence"/>
</dbReference>
<evidence type="ECO:0000313" key="3">
    <source>
        <dbReference type="EMBL" id="EXF95040.1"/>
    </source>
</evidence>